<keyword evidence="3" id="KW-1185">Reference proteome</keyword>
<name>A0ABU6ZN13_9FABA</name>
<comment type="caution">
    <text evidence="2">The sequence shown here is derived from an EMBL/GenBank/DDBJ whole genome shotgun (WGS) entry which is preliminary data.</text>
</comment>
<sequence length="468" mass="53919">MPFNMQPSRATFTNPLLPKKPFPEPPSSGLLLSIDKTTKRAFDSVDYKVLGDFVEKPSFHLGHTLLRCRLKRGEFPWTSWKSKAPTQINKVWNKWIFTTLFEERGDFLCRLEQASVGEAICTSAEDVVMLLQLLVFGNLDLTDFCADSDLRKLARHLKYSLSDASRCANELSKSMRVLKSHSRDKRSDARRGSSKSKGVEDEDETQSSEKKKCTVKYSYSNWFRYFFWDFLNGEFVPASDDILVDLKKAAFIAYWLSKYVFLGPTDECMSQGVSLLACVIAEGRLLAYIDEIFLQLFQFEHFPRFAPSRKLPTILPDKKAIPRAWSWGSVYPSRFLEEVIDLEENFSFRPYTSSLHSDASDLHQFYSSDLENDRNEITTGKEGAYDFWLLCTSPTPLPDLIIMDRDYPFGAMICLITYHHDRVSRQLGWDQDPNNVEPAFYPIEDLMKKVLFQSVLPEYDPSLVVLLT</sequence>
<feature type="compositionally biased region" description="Polar residues" evidence="1">
    <location>
        <begin position="1"/>
        <end position="14"/>
    </location>
</feature>
<dbReference type="Proteomes" id="UP001341840">
    <property type="component" value="Unassembled WGS sequence"/>
</dbReference>
<reference evidence="2 3" key="1">
    <citation type="journal article" date="2023" name="Plants (Basel)">
        <title>Bridging the Gap: Combining Genomics and Transcriptomics Approaches to Understand Stylosanthes scabra, an Orphan Legume from the Brazilian Caatinga.</title>
        <authorList>
            <person name="Ferreira-Neto J.R.C."/>
            <person name="da Silva M.D."/>
            <person name="Binneck E."/>
            <person name="de Melo N.F."/>
            <person name="da Silva R.H."/>
            <person name="de Melo A.L.T.M."/>
            <person name="Pandolfi V."/>
            <person name="Bustamante F.O."/>
            <person name="Brasileiro-Vidal A.C."/>
            <person name="Benko-Iseppon A.M."/>
        </authorList>
    </citation>
    <scope>NUCLEOTIDE SEQUENCE [LARGE SCALE GENOMIC DNA]</scope>
    <source>
        <tissue evidence="2">Leaves</tissue>
    </source>
</reference>
<accession>A0ABU6ZN13</accession>
<evidence type="ECO:0000313" key="2">
    <source>
        <dbReference type="EMBL" id="MED6223353.1"/>
    </source>
</evidence>
<feature type="region of interest" description="Disordered" evidence="1">
    <location>
        <begin position="1"/>
        <end position="24"/>
    </location>
</feature>
<evidence type="ECO:0000256" key="1">
    <source>
        <dbReference type="SAM" id="MobiDB-lite"/>
    </source>
</evidence>
<evidence type="ECO:0000313" key="3">
    <source>
        <dbReference type="Proteomes" id="UP001341840"/>
    </source>
</evidence>
<evidence type="ECO:0008006" key="4">
    <source>
        <dbReference type="Google" id="ProtNLM"/>
    </source>
</evidence>
<gene>
    <name evidence="2" type="ORF">PIB30_073197</name>
</gene>
<protein>
    <recommendedName>
        <fullName evidence="4">Aminotransferase-like plant mobile domain-containing protein</fullName>
    </recommendedName>
</protein>
<organism evidence="2 3">
    <name type="scientific">Stylosanthes scabra</name>
    <dbReference type="NCBI Taxonomy" id="79078"/>
    <lineage>
        <taxon>Eukaryota</taxon>
        <taxon>Viridiplantae</taxon>
        <taxon>Streptophyta</taxon>
        <taxon>Embryophyta</taxon>
        <taxon>Tracheophyta</taxon>
        <taxon>Spermatophyta</taxon>
        <taxon>Magnoliopsida</taxon>
        <taxon>eudicotyledons</taxon>
        <taxon>Gunneridae</taxon>
        <taxon>Pentapetalae</taxon>
        <taxon>rosids</taxon>
        <taxon>fabids</taxon>
        <taxon>Fabales</taxon>
        <taxon>Fabaceae</taxon>
        <taxon>Papilionoideae</taxon>
        <taxon>50 kb inversion clade</taxon>
        <taxon>dalbergioids sensu lato</taxon>
        <taxon>Dalbergieae</taxon>
        <taxon>Pterocarpus clade</taxon>
        <taxon>Stylosanthes</taxon>
    </lineage>
</organism>
<proteinExistence type="predicted"/>
<feature type="region of interest" description="Disordered" evidence="1">
    <location>
        <begin position="178"/>
        <end position="205"/>
    </location>
</feature>
<dbReference type="EMBL" id="JASCZI010272743">
    <property type="protein sequence ID" value="MED6223353.1"/>
    <property type="molecule type" value="Genomic_DNA"/>
</dbReference>